<gene>
    <name evidence="2" type="ORF">AC579_1238</name>
</gene>
<evidence type="ECO:0000313" key="2">
    <source>
        <dbReference type="EMBL" id="KXT10004.1"/>
    </source>
</evidence>
<dbReference type="Proteomes" id="UP000073492">
    <property type="component" value="Unassembled WGS sequence"/>
</dbReference>
<protein>
    <submittedName>
        <fullName evidence="2">Uncharacterized protein</fullName>
    </submittedName>
</protein>
<evidence type="ECO:0000313" key="3">
    <source>
        <dbReference type="Proteomes" id="UP000073492"/>
    </source>
</evidence>
<sequence>MVVAATATALTGALVTSVFVGRSMGRSLQEKKVKSGLLDTSAGKLGNVLKSWNEQDWKDLGLFMHLELSESAMKRKEQKSRSFRKPSNLYSSREDRERKQEERKFCIVVTRLDEEGLPADAIHDIAESDLAAEMDSKEPIYEIPELHGDDEMPVELPAEVPAETLGARREADISPGVAELPFPVGELEKDLDAERGP</sequence>
<evidence type="ECO:0000256" key="1">
    <source>
        <dbReference type="SAM" id="MobiDB-lite"/>
    </source>
</evidence>
<accession>A0A139I5N5</accession>
<dbReference type="EMBL" id="LFZO01000291">
    <property type="protein sequence ID" value="KXT10004.1"/>
    <property type="molecule type" value="Genomic_DNA"/>
</dbReference>
<organism evidence="2 3">
    <name type="scientific">Pseudocercospora musae</name>
    <dbReference type="NCBI Taxonomy" id="113226"/>
    <lineage>
        <taxon>Eukaryota</taxon>
        <taxon>Fungi</taxon>
        <taxon>Dikarya</taxon>
        <taxon>Ascomycota</taxon>
        <taxon>Pezizomycotina</taxon>
        <taxon>Dothideomycetes</taxon>
        <taxon>Dothideomycetidae</taxon>
        <taxon>Mycosphaerellales</taxon>
        <taxon>Mycosphaerellaceae</taxon>
        <taxon>Pseudocercospora</taxon>
    </lineage>
</organism>
<feature type="region of interest" description="Disordered" evidence="1">
    <location>
        <begin position="74"/>
        <end position="96"/>
    </location>
</feature>
<comment type="caution">
    <text evidence="2">The sequence shown here is derived from an EMBL/GenBank/DDBJ whole genome shotgun (WGS) entry which is preliminary data.</text>
</comment>
<proteinExistence type="predicted"/>
<name>A0A139I5N5_9PEZI</name>
<dbReference type="AlphaFoldDB" id="A0A139I5N5"/>
<reference evidence="2 3" key="1">
    <citation type="submission" date="2015-07" db="EMBL/GenBank/DDBJ databases">
        <title>Comparative genomics of the Sigatoka disease complex on banana suggests a link between parallel evolutionary changes in Pseudocercospora fijiensis and Pseudocercospora eumusae and increased virulence on the banana host.</title>
        <authorList>
            <person name="Chang T.-C."/>
            <person name="Salvucci A."/>
            <person name="Crous P.W."/>
            <person name="Stergiopoulos I."/>
        </authorList>
    </citation>
    <scope>NUCLEOTIDE SEQUENCE [LARGE SCALE GENOMIC DNA]</scope>
    <source>
        <strain evidence="2 3">CBS 116634</strain>
    </source>
</reference>
<keyword evidence="3" id="KW-1185">Reference proteome</keyword>
<dbReference type="OrthoDB" id="252020at2759"/>